<evidence type="ECO:0000256" key="11">
    <source>
        <dbReference type="ARBA" id="ARBA00023136"/>
    </source>
</evidence>
<sequence length="196" mass="22933">MSSQLDLDHPLFQRISHWINLINFLILGITGWFIHSPYQGMPMSLVRNLHFIFMYLLIINGIVRFYYSFFGKHKDYDTFFFNSQDLKTTWPQIKYYLFLGKHPKTGKYNPLQKMAYIALPIMAVVQAVTGFILYKPVQLAGLADSFGGLAAVRGFHYLLMWLFIAVIAVHLYLVFTAAYEQFLFMFFGKIRKEKSV</sequence>
<dbReference type="NCBIfam" id="TIGR02125">
    <property type="entry name" value="CytB-hydogenase"/>
    <property type="match status" value="1"/>
</dbReference>
<evidence type="ECO:0000313" key="14">
    <source>
        <dbReference type="EMBL" id="SHI18449.1"/>
    </source>
</evidence>
<accession>A0A1M5Z2M9</accession>
<dbReference type="GO" id="GO:0020037">
    <property type="term" value="F:heme binding"/>
    <property type="evidence" value="ECO:0007669"/>
    <property type="project" value="TreeGrafter"/>
</dbReference>
<dbReference type="OrthoDB" id="257690at2"/>
<comment type="subcellular location">
    <subcellularLocation>
        <location evidence="1">Cell membrane</location>
        <topology evidence="1">Multi-pass membrane protein</topology>
    </subcellularLocation>
</comment>
<feature type="domain" description="Cytochrome b561 bacterial/Ni-hydrogenase" evidence="13">
    <location>
        <begin position="9"/>
        <end position="188"/>
    </location>
</feature>
<dbReference type="GO" id="GO:0005886">
    <property type="term" value="C:plasma membrane"/>
    <property type="evidence" value="ECO:0007669"/>
    <property type="project" value="UniProtKB-SubCell"/>
</dbReference>
<keyword evidence="5" id="KW-0349">Heme</keyword>
<dbReference type="Gene3D" id="1.20.950.20">
    <property type="entry name" value="Transmembrane di-heme cytochromes, Chain C"/>
    <property type="match status" value="1"/>
</dbReference>
<name>A0A1M5Z2M9_9FIRM</name>
<evidence type="ECO:0000259" key="13">
    <source>
        <dbReference type="Pfam" id="PF01292"/>
    </source>
</evidence>
<dbReference type="EMBL" id="FQXJ01000009">
    <property type="protein sequence ID" value="SHI18449.1"/>
    <property type="molecule type" value="Genomic_DNA"/>
</dbReference>
<feature type="transmembrane region" description="Helical" evidence="12">
    <location>
        <begin position="114"/>
        <end position="134"/>
    </location>
</feature>
<dbReference type="SUPFAM" id="SSF81342">
    <property type="entry name" value="Transmembrane di-heme cytochromes"/>
    <property type="match status" value="1"/>
</dbReference>
<dbReference type="InterPro" id="IPR051542">
    <property type="entry name" value="Hydrogenase_cytochrome"/>
</dbReference>
<dbReference type="STRING" id="1121420.SAMN02746098_02903"/>
<dbReference type="InterPro" id="IPR016174">
    <property type="entry name" value="Di-haem_cyt_TM"/>
</dbReference>
<keyword evidence="11 12" id="KW-0472">Membrane</keyword>
<evidence type="ECO:0000256" key="6">
    <source>
        <dbReference type="ARBA" id="ARBA00022692"/>
    </source>
</evidence>
<dbReference type="RefSeq" id="WP_073030431.1">
    <property type="nucleotide sequence ID" value="NZ_FQXJ01000009.1"/>
</dbReference>
<keyword evidence="15" id="KW-1185">Reference proteome</keyword>
<evidence type="ECO:0000256" key="9">
    <source>
        <dbReference type="ARBA" id="ARBA00022989"/>
    </source>
</evidence>
<feature type="transmembrane region" description="Helical" evidence="12">
    <location>
        <begin position="154"/>
        <end position="175"/>
    </location>
</feature>
<dbReference type="InterPro" id="IPR011577">
    <property type="entry name" value="Cyt_b561_bac/Ni-Hgenase"/>
</dbReference>
<evidence type="ECO:0000256" key="1">
    <source>
        <dbReference type="ARBA" id="ARBA00004651"/>
    </source>
</evidence>
<feature type="transmembrane region" description="Helical" evidence="12">
    <location>
        <begin position="50"/>
        <end position="67"/>
    </location>
</feature>
<keyword evidence="8" id="KW-0249">Electron transport</keyword>
<evidence type="ECO:0000256" key="12">
    <source>
        <dbReference type="SAM" id="Phobius"/>
    </source>
</evidence>
<dbReference type="PRINTS" id="PR00161">
    <property type="entry name" value="NIHGNASECYTB"/>
</dbReference>
<dbReference type="Pfam" id="PF01292">
    <property type="entry name" value="Ni_hydr_CYTB"/>
    <property type="match status" value="1"/>
</dbReference>
<protein>
    <submittedName>
        <fullName evidence="14">Ni/Fe-hydrogenase 1 B-type cytochrome subunit</fullName>
    </submittedName>
</protein>
<evidence type="ECO:0000313" key="15">
    <source>
        <dbReference type="Proteomes" id="UP000183954"/>
    </source>
</evidence>
<evidence type="ECO:0000256" key="4">
    <source>
        <dbReference type="ARBA" id="ARBA00022475"/>
    </source>
</evidence>
<evidence type="ECO:0000256" key="8">
    <source>
        <dbReference type="ARBA" id="ARBA00022982"/>
    </source>
</evidence>
<evidence type="ECO:0000256" key="7">
    <source>
        <dbReference type="ARBA" id="ARBA00022723"/>
    </source>
</evidence>
<dbReference type="GO" id="GO:0022904">
    <property type="term" value="P:respiratory electron transport chain"/>
    <property type="evidence" value="ECO:0007669"/>
    <property type="project" value="InterPro"/>
</dbReference>
<keyword evidence="10" id="KW-0408">Iron</keyword>
<evidence type="ECO:0000256" key="2">
    <source>
        <dbReference type="ARBA" id="ARBA00008622"/>
    </source>
</evidence>
<dbReference type="GO" id="GO:0009055">
    <property type="term" value="F:electron transfer activity"/>
    <property type="evidence" value="ECO:0007669"/>
    <property type="project" value="InterPro"/>
</dbReference>
<proteinExistence type="inferred from homology"/>
<gene>
    <name evidence="14" type="ORF">SAMN02746098_02903</name>
</gene>
<reference evidence="15" key="1">
    <citation type="submission" date="2016-11" db="EMBL/GenBank/DDBJ databases">
        <authorList>
            <person name="Varghese N."/>
            <person name="Submissions S."/>
        </authorList>
    </citation>
    <scope>NUCLEOTIDE SEQUENCE [LARGE SCALE GENOMIC DNA]</scope>
    <source>
        <strain evidence="15">DSM 15449</strain>
    </source>
</reference>
<keyword evidence="4" id="KW-1003">Cell membrane</keyword>
<keyword evidence="3" id="KW-0813">Transport</keyword>
<keyword evidence="6 12" id="KW-0812">Transmembrane</keyword>
<dbReference type="PANTHER" id="PTHR30485">
    <property type="entry name" value="NI/FE-HYDROGENASE 1 B-TYPE CYTOCHROME SUBUNIT"/>
    <property type="match status" value="1"/>
</dbReference>
<evidence type="ECO:0000256" key="3">
    <source>
        <dbReference type="ARBA" id="ARBA00022448"/>
    </source>
</evidence>
<dbReference type="AlphaFoldDB" id="A0A1M5Z2M9"/>
<dbReference type="GO" id="GO:0005506">
    <property type="term" value="F:iron ion binding"/>
    <property type="evidence" value="ECO:0007669"/>
    <property type="project" value="InterPro"/>
</dbReference>
<comment type="similarity">
    <text evidence="2">Belongs to the HupC/HyaC/HydC family.</text>
</comment>
<feature type="transmembrane region" description="Helical" evidence="12">
    <location>
        <begin position="21"/>
        <end position="38"/>
    </location>
</feature>
<dbReference type="Proteomes" id="UP000183954">
    <property type="component" value="Unassembled WGS sequence"/>
</dbReference>
<keyword evidence="9 12" id="KW-1133">Transmembrane helix</keyword>
<organism evidence="14 15">
    <name type="scientific">Desulfosporosinus lacus DSM 15449</name>
    <dbReference type="NCBI Taxonomy" id="1121420"/>
    <lineage>
        <taxon>Bacteria</taxon>
        <taxon>Bacillati</taxon>
        <taxon>Bacillota</taxon>
        <taxon>Clostridia</taxon>
        <taxon>Eubacteriales</taxon>
        <taxon>Desulfitobacteriaceae</taxon>
        <taxon>Desulfosporosinus</taxon>
    </lineage>
</organism>
<evidence type="ECO:0000256" key="10">
    <source>
        <dbReference type="ARBA" id="ARBA00023004"/>
    </source>
</evidence>
<dbReference type="PANTHER" id="PTHR30485:SF0">
    <property type="entry name" value="NI_FE-HYDROGENASE 1 B-TYPE CYTOCHROME SUBUNIT-RELATED"/>
    <property type="match status" value="1"/>
</dbReference>
<keyword evidence="7" id="KW-0479">Metal-binding</keyword>
<evidence type="ECO:0000256" key="5">
    <source>
        <dbReference type="ARBA" id="ARBA00022617"/>
    </source>
</evidence>
<dbReference type="InterPro" id="IPR000516">
    <property type="entry name" value="Ni-dep_Hydgase_cyt-B"/>
</dbReference>